<name>A0ABP8N3Y5_9BACT</name>
<evidence type="ECO:0000313" key="3">
    <source>
        <dbReference type="Proteomes" id="UP001500067"/>
    </source>
</evidence>
<proteinExistence type="predicted"/>
<dbReference type="Proteomes" id="UP001500067">
    <property type="component" value="Unassembled WGS sequence"/>
</dbReference>
<reference evidence="3" key="1">
    <citation type="journal article" date="2019" name="Int. J. Syst. Evol. Microbiol.">
        <title>The Global Catalogue of Microorganisms (GCM) 10K type strain sequencing project: providing services to taxonomists for standard genome sequencing and annotation.</title>
        <authorList>
            <consortium name="The Broad Institute Genomics Platform"/>
            <consortium name="The Broad Institute Genome Sequencing Center for Infectious Disease"/>
            <person name="Wu L."/>
            <person name="Ma J."/>
        </authorList>
    </citation>
    <scope>NUCLEOTIDE SEQUENCE [LARGE SCALE GENOMIC DNA]</scope>
    <source>
        <strain evidence="3">JCM 32105</strain>
    </source>
</reference>
<keyword evidence="1" id="KW-0812">Transmembrane</keyword>
<feature type="transmembrane region" description="Helical" evidence="1">
    <location>
        <begin position="64"/>
        <end position="86"/>
    </location>
</feature>
<keyword evidence="1" id="KW-0472">Membrane</keyword>
<comment type="caution">
    <text evidence="2">The sequence shown here is derived from an EMBL/GenBank/DDBJ whole genome shotgun (WGS) entry which is preliminary data.</text>
</comment>
<evidence type="ECO:0000256" key="1">
    <source>
        <dbReference type="SAM" id="Phobius"/>
    </source>
</evidence>
<accession>A0ABP8N3Y5</accession>
<sequence length="164" mass="19410">MPFEIRKYKEPLTAGEVSFLVNKEAKERRQYYSVYRVLMAASFLVPFITSWYRAYEGAPNAFSYIRFFVTTGILLTIVSVATYASYRHFHHKLIMDLRERTKTIETNFITKKIFVATKNSYYFYTDSRTKISIEVSPEYFTAMKEGDEVSMEYTTHSKLYLGYF</sequence>
<keyword evidence="1" id="KW-1133">Transmembrane helix</keyword>
<keyword evidence="3" id="KW-1185">Reference proteome</keyword>
<organism evidence="2 3">
    <name type="scientific">Nemorincola caseinilytica</name>
    <dbReference type="NCBI Taxonomy" id="2054315"/>
    <lineage>
        <taxon>Bacteria</taxon>
        <taxon>Pseudomonadati</taxon>
        <taxon>Bacteroidota</taxon>
        <taxon>Chitinophagia</taxon>
        <taxon>Chitinophagales</taxon>
        <taxon>Chitinophagaceae</taxon>
        <taxon>Nemorincola</taxon>
    </lineage>
</organism>
<dbReference type="EMBL" id="BAABFA010000004">
    <property type="protein sequence ID" value="GAA4460873.1"/>
    <property type="molecule type" value="Genomic_DNA"/>
</dbReference>
<gene>
    <name evidence="2" type="ORF">GCM10023093_04450</name>
</gene>
<dbReference type="RefSeq" id="WP_345077868.1">
    <property type="nucleotide sequence ID" value="NZ_BAABFA010000004.1"/>
</dbReference>
<feature type="transmembrane region" description="Helical" evidence="1">
    <location>
        <begin position="33"/>
        <end position="52"/>
    </location>
</feature>
<protein>
    <recommendedName>
        <fullName evidence="4">DUF3592 domain-containing protein</fullName>
    </recommendedName>
</protein>
<evidence type="ECO:0008006" key="4">
    <source>
        <dbReference type="Google" id="ProtNLM"/>
    </source>
</evidence>
<evidence type="ECO:0000313" key="2">
    <source>
        <dbReference type="EMBL" id="GAA4460873.1"/>
    </source>
</evidence>